<evidence type="ECO:0000313" key="3">
    <source>
        <dbReference type="Proteomes" id="UP001158598"/>
    </source>
</evidence>
<dbReference type="AlphaFoldDB" id="A0AA35UI24"/>
<sequence length="64" mass="7096">MKYLARPFLPGEGGNEGYGEWVQWLASGASIPHGYDTQGRLKIQEVRPDTEDGPNGGGLPRRRR</sequence>
<evidence type="ECO:0000256" key="1">
    <source>
        <dbReference type="SAM" id="MobiDB-lite"/>
    </source>
</evidence>
<feature type="compositionally biased region" description="Gly residues" evidence="1">
    <location>
        <begin position="54"/>
        <end position="64"/>
    </location>
</feature>
<name>A0AA35UI24_METCP</name>
<feature type="region of interest" description="Disordered" evidence="1">
    <location>
        <begin position="35"/>
        <end position="64"/>
    </location>
</feature>
<accession>A0AA35UI24</accession>
<proteinExistence type="predicted"/>
<dbReference type="EMBL" id="OX458332">
    <property type="protein sequence ID" value="CAI8718783.1"/>
    <property type="molecule type" value="Genomic_DNA"/>
</dbReference>
<organism evidence="2 3">
    <name type="scientific">Methylococcus capsulatus</name>
    <dbReference type="NCBI Taxonomy" id="414"/>
    <lineage>
        <taxon>Bacteria</taxon>
        <taxon>Pseudomonadati</taxon>
        <taxon>Pseudomonadota</taxon>
        <taxon>Gammaproteobacteria</taxon>
        <taxon>Methylococcales</taxon>
        <taxon>Methylococcaceae</taxon>
        <taxon>Methylococcus</taxon>
    </lineage>
</organism>
<evidence type="ECO:0000313" key="2">
    <source>
        <dbReference type="EMBL" id="CAI8718783.1"/>
    </source>
</evidence>
<reference evidence="2" key="1">
    <citation type="submission" date="2023-03" db="EMBL/GenBank/DDBJ databases">
        <authorList>
            <person name="Pearce D."/>
        </authorList>
    </citation>
    <scope>NUCLEOTIDE SEQUENCE</scope>
    <source>
        <strain evidence="2">Mc</strain>
    </source>
</reference>
<gene>
    <name evidence="2" type="ORF">MCNOR_0050</name>
</gene>
<dbReference type="Proteomes" id="UP001158598">
    <property type="component" value="Chromosome"/>
</dbReference>
<protein>
    <submittedName>
        <fullName evidence="2">Uncharacterized protein</fullName>
    </submittedName>
</protein>